<dbReference type="InterPro" id="IPR033939">
    <property type="entry name" value="BCAT_family"/>
</dbReference>
<keyword evidence="9 15" id="KW-0808">Transferase</keyword>
<comment type="catalytic activity">
    <reaction evidence="11">
        <text>L-valine + 2-oxoglutarate = 3-methyl-2-oxobutanoate + L-glutamate</text>
        <dbReference type="Rhea" id="RHEA:24813"/>
        <dbReference type="ChEBI" id="CHEBI:11851"/>
        <dbReference type="ChEBI" id="CHEBI:16810"/>
        <dbReference type="ChEBI" id="CHEBI:29985"/>
        <dbReference type="ChEBI" id="CHEBI:57762"/>
        <dbReference type="EC" id="2.6.1.42"/>
    </reaction>
</comment>
<comment type="pathway">
    <text evidence="5">Amino-acid biosynthesis; L-leucine biosynthesis; L-leucine from 3-methyl-2-oxobutanoate: step 4/4.</text>
</comment>
<comment type="catalytic activity">
    <reaction evidence="12">
        <text>L-isoleucine + 2-oxoglutarate = (S)-3-methyl-2-oxopentanoate + L-glutamate</text>
        <dbReference type="Rhea" id="RHEA:24801"/>
        <dbReference type="ChEBI" id="CHEBI:16810"/>
        <dbReference type="ChEBI" id="CHEBI:29985"/>
        <dbReference type="ChEBI" id="CHEBI:35146"/>
        <dbReference type="ChEBI" id="CHEBI:58045"/>
        <dbReference type="EC" id="2.6.1.42"/>
    </reaction>
</comment>
<organism evidence="15">
    <name type="scientific">uncultured spirochete</name>
    <dbReference type="NCBI Taxonomy" id="156406"/>
    <lineage>
        <taxon>Bacteria</taxon>
        <taxon>Pseudomonadati</taxon>
        <taxon>Spirochaetota</taxon>
        <taxon>Spirochaetia</taxon>
        <taxon>Spirochaetales</taxon>
        <taxon>environmental samples</taxon>
    </lineage>
</organism>
<evidence type="ECO:0000256" key="9">
    <source>
        <dbReference type="ARBA" id="ARBA00022679"/>
    </source>
</evidence>
<gene>
    <name evidence="15" type="ORF">SPIRO4BDMA_30053</name>
</gene>
<dbReference type="UniPathway" id="UPA00049">
    <property type="reaction ID" value="UER00062"/>
</dbReference>
<dbReference type="NCBIfam" id="TIGR01123">
    <property type="entry name" value="ilvE_II"/>
    <property type="match status" value="1"/>
</dbReference>
<evidence type="ECO:0000256" key="6">
    <source>
        <dbReference type="ARBA" id="ARBA00009320"/>
    </source>
</evidence>
<dbReference type="GO" id="GO:0052655">
    <property type="term" value="F:L-valine-2-oxoglutarate transaminase activity"/>
    <property type="evidence" value="ECO:0007669"/>
    <property type="project" value="RHEA"/>
</dbReference>
<dbReference type="Gene3D" id="3.20.10.10">
    <property type="entry name" value="D-amino Acid Aminotransferase, subunit A, domain 2"/>
    <property type="match status" value="1"/>
</dbReference>
<comment type="pathway">
    <text evidence="4">Amino-acid biosynthesis; L-valine biosynthesis; L-valine from pyruvate: step 4/4.</text>
</comment>
<comment type="similarity">
    <text evidence="6">Belongs to the class-IV pyridoxal-phosphate-dependent aminotransferase family.</text>
</comment>
<evidence type="ECO:0000256" key="3">
    <source>
        <dbReference type="ARBA" id="ARBA00004824"/>
    </source>
</evidence>
<dbReference type="PANTHER" id="PTHR42825:SF2">
    <property type="entry name" value="BRANCHED-CHAIN-AMINO-ACID AMINOTRANSFERASE 3, CHLOROPLASTIC-RELATED"/>
    <property type="match status" value="1"/>
</dbReference>
<dbReference type="InterPro" id="IPR043132">
    <property type="entry name" value="BCAT-like_C"/>
</dbReference>
<evidence type="ECO:0000256" key="14">
    <source>
        <dbReference type="PIRSR" id="PIRSR006468-1"/>
    </source>
</evidence>
<evidence type="ECO:0000256" key="5">
    <source>
        <dbReference type="ARBA" id="ARBA00005072"/>
    </source>
</evidence>
<accession>A0A3P3XMA7</accession>
<dbReference type="InterPro" id="IPR005786">
    <property type="entry name" value="B_amino_transII"/>
</dbReference>
<dbReference type="SUPFAM" id="SSF56752">
    <property type="entry name" value="D-aminoacid aminotransferase-like PLP-dependent enzymes"/>
    <property type="match status" value="1"/>
</dbReference>
<proteinExistence type="inferred from homology"/>
<dbReference type="InterPro" id="IPR036038">
    <property type="entry name" value="Aminotransferase-like"/>
</dbReference>
<protein>
    <recommendedName>
        <fullName evidence="7">branched-chain-amino-acid transaminase</fullName>
        <ecNumber evidence="7">2.6.1.42</ecNumber>
    </recommendedName>
</protein>
<keyword evidence="8 15" id="KW-0032">Aminotransferase</keyword>
<evidence type="ECO:0000256" key="11">
    <source>
        <dbReference type="ARBA" id="ARBA00048212"/>
    </source>
</evidence>
<comment type="catalytic activity">
    <reaction evidence="13">
        <text>L-leucine + 2-oxoglutarate = 4-methyl-2-oxopentanoate + L-glutamate</text>
        <dbReference type="Rhea" id="RHEA:18321"/>
        <dbReference type="ChEBI" id="CHEBI:16810"/>
        <dbReference type="ChEBI" id="CHEBI:17865"/>
        <dbReference type="ChEBI" id="CHEBI:29985"/>
        <dbReference type="ChEBI" id="CHEBI:57427"/>
        <dbReference type="EC" id="2.6.1.42"/>
    </reaction>
</comment>
<dbReference type="Gene3D" id="3.30.470.10">
    <property type="match status" value="1"/>
</dbReference>
<dbReference type="GO" id="GO:0009099">
    <property type="term" value="P:L-valine biosynthetic process"/>
    <property type="evidence" value="ECO:0007669"/>
    <property type="project" value="UniProtKB-UniPathway"/>
</dbReference>
<keyword evidence="10" id="KW-0663">Pyridoxal phosphate</keyword>
<dbReference type="GO" id="GO:0052656">
    <property type="term" value="F:L-isoleucine-2-oxoglutarate transaminase activity"/>
    <property type="evidence" value="ECO:0007669"/>
    <property type="project" value="RHEA"/>
</dbReference>
<evidence type="ECO:0000256" key="13">
    <source>
        <dbReference type="ARBA" id="ARBA00049229"/>
    </source>
</evidence>
<dbReference type="GO" id="GO:0009097">
    <property type="term" value="P:isoleucine biosynthetic process"/>
    <property type="evidence" value="ECO:0007669"/>
    <property type="project" value="UniProtKB-UniPathway"/>
</dbReference>
<evidence type="ECO:0000256" key="10">
    <source>
        <dbReference type="ARBA" id="ARBA00022898"/>
    </source>
</evidence>
<dbReference type="GO" id="GO:0052654">
    <property type="term" value="F:L-leucine-2-oxoglutarate transaminase activity"/>
    <property type="evidence" value="ECO:0007669"/>
    <property type="project" value="RHEA"/>
</dbReference>
<evidence type="ECO:0000256" key="2">
    <source>
        <dbReference type="ARBA" id="ARBA00003109"/>
    </source>
</evidence>
<dbReference type="GO" id="GO:0009098">
    <property type="term" value="P:L-leucine biosynthetic process"/>
    <property type="evidence" value="ECO:0007669"/>
    <property type="project" value="UniProtKB-UniPathway"/>
</dbReference>
<evidence type="ECO:0000313" key="15">
    <source>
        <dbReference type="EMBL" id="SLM17416.1"/>
    </source>
</evidence>
<dbReference type="EC" id="2.6.1.42" evidence="7"/>
<dbReference type="EMBL" id="FWDO01000003">
    <property type="protein sequence ID" value="SLM17416.1"/>
    <property type="molecule type" value="Genomic_DNA"/>
</dbReference>
<evidence type="ECO:0000256" key="12">
    <source>
        <dbReference type="ARBA" id="ARBA00048798"/>
    </source>
</evidence>
<dbReference type="AlphaFoldDB" id="A0A3P3XMA7"/>
<dbReference type="UniPathway" id="UPA00047">
    <property type="reaction ID" value="UER00058"/>
</dbReference>
<dbReference type="InterPro" id="IPR001544">
    <property type="entry name" value="Aminotrans_IV"/>
</dbReference>
<evidence type="ECO:0000256" key="8">
    <source>
        <dbReference type="ARBA" id="ARBA00022576"/>
    </source>
</evidence>
<dbReference type="InterPro" id="IPR043131">
    <property type="entry name" value="BCAT-like_N"/>
</dbReference>
<evidence type="ECO:0000256" key="4">
    <source>
        <dbReference type="ARBA" id="ARBA00004931"/>
    </source>
</evidence>
<sequence>MSRFKTMVLSGTLTPTPLSAIKWDSIGFGGIVTPFVGGSVALSDGVFEPMAVVPNGNIAIPPLACSLNYGQELFEGMKAQRGPDGNIRLFRVDANARRMAKGAARFMLAPPSEELYREAVIATVKANADYVPPYGKGSLYVRPILAGVGMTLSPAPSDTTLFLVTCLPVGLHYKGRAMVNIKVETEFQRAAAKGTGWVKAAGNYAPCFLPSNEAKHEGYDDLLFLNQTGNNVEEVGTANFAIVKNGVLYAADSPSILPGITRDSVMRIAREILHMEVVFASLELDRVLGLGAYAKEGPADEAFFTGTAAVISPISNIYHAGKDYHFGDQQGPFATKLRDQLVGIQTGRLPDPFGWVTVVD</sequence>
<dbReference type="NCBIfam" id="NF009897">
    <property type="entry name" value="PRK13357.1"/>
    <property type="match status" value="1"/>
</dbReference>
<comment type="pathway">
    <text evidence="3">Amino-acid biosynthesis; L-isoleucine biosynthesis; L-isoleucine from 2-oxobutanoate: step 4/4.</text>
</comment>
<reference evidence="15" key="1">
    <citation type="submission" date="2017-02" db="EMBL/GenBank/DDBJ databases">
        <authorList>
            <person name="Regsiter A."/>
            <person name="William W."/>
        </authorList>
    </citation>
    <scope>NUCLEOTIDE SEQUENCE</scope>
    <source>
        <strain evidence="15">BdmA 4</strain>
    </source>
</reference>
<dbReference type="PIRSF" id="PIRSF006468">
    <property type="entry name" value="BCAT1"/>
    <property type="match status" value="1"/>
</dbReference>
<dbReference type="UniPathway" id="UPA00048">
    <property type="reaction ID" value="UER00073"/>
</dbReference>
<dbReference type="PANTHER" id="PTHR42825">
    <property type="entry name" value="AMINO ACID AMINOTRANSFERASE"/>
    <property type="match status" value="1"/>
</dbReference>
<name>A0A3P3XMA7_9SPIR</name>
<dbReference type="Pfam" id="PF01063">
    <property type="entry name" value="Aminotran_4"/>
    <property type="match status" value="1"/>
</dbReference>
<dbReference type="CDD" id="cd01557">
    <property type="entry name" value="BCAT_beta_family"/>
    <property type="match status" value="1"/>
</dbReference>
<feature type="modified residue" description="N6-(pyridoxal phosphate)lysine" evidence="14">
    <location>
        <position position="199"/>
    </location>
</feature>
<comment type="function">
    <text evidence="2">Acts on leucine, isoleucine and valine.</text>
</comment>
<evidence type="ECO:0000256" key="1">
    <source>
        <dbReference type="ARBA" id="ARBA00001933"/>
    </source>
</evidence>
<evidence type="ECO:0000256" key="7">
    <source>
        <dbReference type="ARBA" id="ARBA00013053"/>
    </source>
</evidence>
<comment type="cofactor">
    <cofactor evidence="1">
        <name>pyridoxal 5'-phosphate</name>
        <dbReference type="ChEBI" id="CHEBI:597326"/>
    </cofactor>
</comment>